<dbReference type="Gene3D" id="3.50.50.60">
    <property type="entry name" value="FAD/NAD(P)-binding domain"/>
    <property type="match status" value="1"/>
</dbReference>
<dbReference type="PANTHER" id="PTHR42685">
    <property type="entry name" value="GERANYLGERANYL DIPHOSPHATE REDUCTASE"/>
    <property type="match status" value="1"/>
</dbReference>
<evidence type="ECO:0000313" key="2">
    <source>
        <dbReference type="EMBL" id="MBR7832886.1"/>
    </source>
</evidence>
<dbReference type="Pfam" id="PF01494">
    <property type="entry name" value="FAD_binding_3"/>
    <property type="match status" value="1"/>
</dbReference>
<gene>
    <name evidence="2" type="ORF">KDL01_06410</name>
</gene>
<feature type="domain" description="FAD-binding" evidence="1">
    <location>
        <begin position="6"/>
        <end position="177"/>
    </location>
</feature>
<comment type="caution">
    <text evidence="2">The sequence shown here is derived from an EMBL/GenBank/DDBJ whole genome shotgun (WGS) entry which is preliminary data.</text>
</comment>
<dbReference type="EMBL" id="JAGSOG010000018">
    <property type="protein sequence ID" value="MBR7832886.1"/>
    <property type="molecule type" value="Genomic_DNA"/>
</dbReference>
<dbReference type="AlphaFoldDB" id="A0A941IS50"/>
<dbReference type="SUPFAM" id="SSF51905">
    <property type="entry name" value="FAD/NAD(P)-binding domain"/>
    <property type="match status" value="1"/>
</dbReference>
<dbReference type="PRINTS" id="PR00420">
    <property type="entry name" value="RNGMNOXGNASE"/>
</dbReference>
<dbReference type="InterPro" id="IPR002938">
    <property type="entry name" value="FAD-bd"/>
</dbReference>
<accession>A0A941IS50</accession>
<name>A0A941IS50_9ACTN</name>
<organism evidence="2 3">
    <name type="scientific">Actinospica durhamensis</name>
    <dbReference type="NCBI Taxonomy" id="1508375"/>
    <lineage>
        <taxon>Bacteria</taxon>
        <taxon>Bacillati</taxon>
        <taxon>Actinomycetota</taxon>
        <taxon>Actinomycetes</taxon>
        <taxon>Catenulisporales</taxon>
        <taxon>Actinospicaceae</taxon>
        <taxon>Actinospica</taxon>
    </lineage>
</organism>
<protein>
    <submittedName>
        <fullName evidence="2">Geranylgeranyl reductase family protein</fullName>
    </submittedName>
</protein>
<dbReference type="GO" id="GO:0016628">
    <property type="term" value="F:oxidoreductase activity, acting on the CH-CH group of donors, NAD or NADP as acceptor"/>
    <property type="evidence" value="ECO:0007669"/>
    <property type="project" value="InterPro"/>
</dbReference>
<sequence>MNAETDVDVAVVGAGPGGAVAAYAAARRGLRVALIDRESFPRDKTCGDGIGPGAVRVLRDLHLDSVLAGRRRIESVTVFGPAGERSENPVPVLAGKSTDVFVVPRVEFDEHLFRAAIAAGAEDVSGTRYLGMSGDAGGPARVLELRDAAGTHRRLRARLVIGADGAYSAVRKDLVGQDRTSRKFVGVAMRAYAASRDFEADGPSMLFEFSPQLLPSYGWIFPIGGGTVNIGVGLPIAQLRERGVDLRMLLGEFADRLRERGVEVGELRRERAHQLPGVIGMPRLAFERAALIGDAASMINPVSGEGIAYAMTAARRLVEALPADLADGAALDRALTRFEQGFRADRRLHFLSCRFTMALLRHGAPAAVVVRAIQNDPRVLGGVFDMLFGDGRLHAGTALRIARHAVAA</sequence>
<dbReference type="InterPro" id="IPR011777">
    <property type="entry name" value="Geranylgeranyl_Rdtase_fam"/>
</dbReference>
<dbReference type="NCBIfam" id="TIGR02032">
    <property type="entry name" value="GG-red-SF"/>
    <property type="match status" value="1"/>
</dbReference>
<evidence type="ECO:0000313" key="3">
    <source>
        <dbReference type="Proteomes" id="UP000675781"/>
    </source>
</evidence>
<dbReference type="InterPro" id="IPR050407">
    <property type="entry name" value="Geranylgeranyl_reductase"/>
</dbReference>
<evidence type="ECO:0000259" key="1">
    <source>
        <dbReference type="Pfam" id="PF01494"/>
    </source>
</evidence>
<dbReference type="PANTHER" id="PTHR42685:SF22">
    <property type="entry name" value="CONDITIONED MEDIUM FACTOR RECEPTOR 1"/>
    <property type="match status" value="1"/>
</dbReference>
<reference evidence="2" key="1">
    <citation type="submission" date="2021-04" db="EMBL/GenBank/DDBJ databases">
        <title>Genome based classification of Actinospica acidithermotolerans sp. nov., an actinobacterium isolated from an Indonesian hot spring.</title>
        <authorList>
            <person name="Kusuma A.B."/>
            <person name="Putra K.E."/>
            <person name="Nafisah S."/>
            <person name="Loh J."/>
            <person name="Nouioui I."/>
            <person name="Goodfellow M."/>
        </authorList>
    </citation>
    <scope>NUCLEOTIDE SEQUENCE</scope>
    <source>
        <strain evidence="2">CSCA 57</strain>
    </source>
</reference>
<keyword evidence="3" id="KW-1185">Reference proteome</keyword>
<dbReference type="InterPro" id="IPR036188">
    <property type="entry name" value="FAD/NAD-bd_sf"/>
</dbReference>
<proteinExistence type="predicted"/>
<dbReference type="Proteomes" id="UP000675781">
    <property type="component" value="Unassembled WGS sequence"/>
</dbReference>
<dbReference type="GO" id="GO:0071949">
    <property type="term" value="F:FAD binding"/>
    <property type="evidence" value="ECO:0007669"/>
    <property type="project" value="InterPro"/>
</dbReference>
<dbReference type="RefSeq" id="WP_212527410.1">
    <property type="nucleotide sequence ID" value="NZ_JAGSOG010000018.1"/>
</dbReference>